<dbReference type="Gene3D" id="2.60.40.790">
    <property type="match status" value="1"/>
</dbReference>
<protein>
    <submittedName>
        <fullName evidence="3">Molecular chaperone</fullName>
    </submittedName>
</protein>
<dbReference type="SUPFAM" id="SSF49764">
    <property type="entry name" value="HSP20-like chaperones"/>
    <property type="match status" value="1"/>
</dbReference>
<keyword evidence="4" id="KW-1185">Reference proteome</keyword>
<dbReference type="AlphaFoldDB" id="A0A178LSG5"/>
<reference evidence="3 4" key="1">
    <citation type="submission" date="2016-04" db="EMBL/GenBank/DDBJ databases">
        <title>Chloroflexus islandicus sp. nov., a thermophilic filamentous anoxygenic phototrophic bacterium from geyser Strokkur (Iceland).</title>
        <authorList>
            <person name="Gaisin V.A."/>
            <person name="Kalashnikov A.M."/>
            <person name="Sukhacheva M.V."/>
            <person name="Grouzdev D.S."/>
            <person name="Ivanov T.M."/>
            <person name="Kuznetsov B."/>
            <person name="Gorlenko V.M."/>
        </authorList>
    </citation>
    <scope>NUCLEOTIDE SEQUENCE [LARGE SCALE GENOMIC DNA]</scope>
    <source>
        <strain evidence="4">isl-2</strain>
    </source>
</reference>
<dbReference type="OrthoDB" id="162940at2"/>
<comment type="similarity">
    <text evidence="1">Belongs to the small heat shock protein (HSP20) family.</text>
</comment>
<dbReference type="PROSITE" id="PS01031">
    <property type="entry name" value="SHSP"/>
    <property type="match status" value="1"/>
</dbReference>
<dbReference type="Proteomes" id="UP000078287">
    <property type="component" value="Unassembled WGS sequence"/>
</dbReference>
<evidence type="ECO:0000259" key="2">
    <source>
        <dbReference type="PROSITE" id="PS01031"/>
    </source>
</evidence>
<dbReference type="EMBL" id="LWQS01000125">
    <property type="protein sequence ID" value="OAN36343.1"/>
    <property type="molecule type" value="Genomic_DNA"/>
</dbReference>
<dbReference type="RefSeq" id="WP_066791696.1">
    <property type="nucleotide sequence ID" value="NZ_LWQS01000125.1"/>
</dbReference>
<evidence type="ECO:0000313" key="3">
    <source>
        <dbReference type="EMBL" id="OAN36343.1"/>
    </source>
</evidence>
<comment type="caution">
    <text evidence="3">The sequence shown here is derived from an EMBL/GenBank/DDBJ whole genome shotgun (WGS) entry which is preliminary data.</text>
</comment>
<evidence type="ECO:0000313" key="4">
    <source>
        <dbReference type="Proteomes" id="UP000078287"/>
    </source>
</evidence>
<accession>A0A178LSG5</accession>
<dbReference type="InterPro" id="IPR002068">
    <property type="entry name" value="A-crystallin/Hsp20_dom"/>
</dbReference>
<organism evidence="3 4">
    <name type="scientific">Chloroflexus islandicus</name>
    <dbReference type="NCBI Taxonomy" id="1707952"/>
    <lineage>
        <taxon>Bacteria</taxon>
        <taxon>Bacillati</taxon>
        <taxon>Chloroflexota</taxon>
        <taxon>Chloroflexia</taxon>
        <taxon>Chloroflexales</taxon>
        <taxon>Chloroflexineae</taxon>
        <taxon>Chloroflexaceae</taxon>
        <taxon>Chloroflexus</taxon>
    </lineage>
</organism>
<evidence type="ECO:0000256" key="1">
    <source>
        <dbReference type="PROSITE-ProRule" id="PRU00285"/>
    </source>
</evidence>
<dbReference type="STRING" id="1707952.A6A03_06225"/>
<name>A0A178LSG5_9CHLR</name>
<feature type="domain" description="SHSP" evidence="2">
    <location>
        <begin position="19"/>
        <end position="132"/>
    </location>
</feature>
<dbReference type="CDD" id="cd06464">
    <property type="entry name" value="ACD_sHsps-like"/>
    <property type="match status" value="1"/>
</dbReference>
<sequence length="135" mass="15147">MSDSSYIRILRSRLPYAQFDSRPWSPPLNVFETDREMVLVIELAGVDPATLQIEAAPEVVRIAGARQLSLPAGLRRLHRMEIAAGVFQIEVPFERPIDPEQTSARSIHGLLEIRLPFAGRALRQVVIPVLEGERP</sequence>
<proteinExistence type="inferred from homology"/>
<gene>
    <name evidence="3" type="ORF">A6A03_06225</name>
</gene>
<dbReference type="InterPro" id="IPR008978">
    <property type="entry name" value="HSP20-like_chaperone"/>
</dbReference>